<dbReference type="EMBL" id="JBIRPU010000003">
    <property type="protein sequence ID" value="MFI0792706.1"/>
    <property type="molecule type" value="Genomic_DNA"/>
</dbReference>
<evidence type="ECO:0000313" key="2">
    <source>
        <dbReference type="Proteomes" id="UP001611075"/>
    </source>
</evidence>
<comment type="caution">
    <text evidence="1">The sequence shown here is derived from an EMBL/GenBank/DDBJ whole genome shotgun (WGS) entry which is preliminary data.</text>
</comment>
<organism evidence="1 2">
    <name type="scientific">Micromonospora rubida</name>
    <dbReference type="NCBI Taxonomy" id="2697657"/>
    <lineage>
        <taxon>Bacteria</taxon>
        <taxon>Bacillati</taxon>
        <taxon>Actinomycetota</taxon>
        <taxon>Actinomycetes</taxon>
        <taxon>Micromonosporales</taxon>
        <taxon>Micromonosporaceae</taxon>
        <taxon>Micromonospora</taxon>
    </lineage>
</organism>
<evidence type="ECO:0008006" key="3">
    <source>
        <dbReference type="Google" id="ProtNLM"/>
    </source>
</evidence>
<dbReference type="RefSeq" id="WP_396677546.1">
    <property type="nucleotide sequence ID" value="NZ_JBIRPU010000003.1"/>
</dbReference>
<sequence length="108" mass="11332">MDAPAGRDPVTEVAEAVARVVAAHPGVTVTVRVEHDGQAYPLRVGWAGGRVTVGAEAATVPPPVWPLSVKTVPAWMPGPDRLTADPSARLAELIRRDPSLLCDPGDRP</sequence>
<evidence type="ECO:0000313" key="1">
    <source>
        <dbReference type="EMBL" id="MFI0792706.1"/>
    </source>
</evidence>
<reference evidence="1 2" key="1">
    <citation type="submission" date="2024-10" db="EMBL/GenBank/DDBJ databases">
        <title>The Natural Products Discovery Center: Release of the First 8490 Sequenced Strains for Exploring Actinobacteria Biosynthetic Diversity.</title>
        <authorList>
            <person name="Kalkreuter E."/>
            <person name="Kautsar S.A."/>
            <person name="Yang D."/>
            <person name="Bader C.D."/>
            <person name="Teijaro C.N."/>
            <person name="Fluegel L."/>
            <person name="Davis C.M."/>
            <person name="Simpson J.R."/>
            <person name="Lauterbach L."/>
            <person name="Steele A.D."/>
            <person name="Gui C."/>
            <person name="Meng S."/>
            <person name="Li G."/>
            <person name="Viehrig K."/>
            <person name="Ye F."/>
            <person name="Su P."/>
            <person name="Kiefer A.F."/>
            <person name="Nichols A."/>
            <person name="Cepeda A.J."/>
            <person name="Yan W."/>
            <person name="Fan B."/>
            <person name="Jiang Y."/>
            <person name="Adhikari A."/>
            <person name="Zheng C.-J."/>
            <person name="Schuster L."/>
            <person name="Cowan T.M."/>
            <person name="Smanski M.J."/>
            <person name="Chevrette M.G."/>
            <person name="De Carvalho L.P.S."/>
            <person name="Shen B."/>
        </authorList>
    </citation>
    <scope>NUCLEOTIDE SEQUENCE [LARGE SCALE GENOMIC DNA]</scope>
    <source>
        <strain evidence="1 2">NPDC021253</strain>
    </source>
</reference>
<dbReference type="Proteomes" id="UP001611075">
    <property type="component" value="Unassembled WGS sequence"/>
</dbReference>
<gene>
    <name evidence="1" type="ORF">ACH4OY_08405</name>
</gene>
<name>A0ABW7SJH4_9ACTN</name>
<proteinExistence type="predicted"/>
<protein>
    <recommendedName>
        <fullName evidence="3">Aminoglycoside phosphotransferase</fullName>
    </recommendedName>
</protein>
<accession>A0ABW7SJH4</accession>
<keyword evidence="2" id="KW-1185">Reference proteome</keyword>